<dbReference type="InterPro" id="IPR002563">
    <property type="entry name" value="Flavin_Rdtase-like_dom"/>
</dbReference>
<name>A0ABW3QMT6_9PSEU</name>
<evidence type="ECO:0000259" key="2">
    <source>
        <dbReference type="SMART" id="SM00903"/>
    </source>
</evidence>
<evidence type="ECO:0000256" key="1">
    <source>
        <dbReference type="ARBA" id="ARBA00023002"/>
    </source>
</evidence>
<dbReference type="SUPFAM" id="SSF50475">
    <property type="entry name" value="FMN-binding split barrel"/>
    <property type="match status" value="1"/>
</dbReference>
<keyword evidence="1 3" id="KW-0560">Oxidoreductase</keyword>
<evidence type="ECO:0000313" key="3">
    <source>
        <dbReference type="EMBL" id="MFD1146218.1"/>
    </source>
</evidence>
<dbReference type="RefSeq" id="WP_380719728.1">
    <property type="nucleotide sequence ID" value="NZ_JBHTLK010000009.1"/>
</dbReference>
<accession>A0ABW3QMT6</accession>
<evidence type="ECO:0000313" key="4">
    <source>
        <dbReference type="Proteomes" id="UP001597168"/>
    </source>
</evidence>
<dbReference type="GO" id="GO:0016491">
    <property type="term" value="F:oxidoreductase activity"/>
    <property type="evidence" value="ECO:0007669"/>
    <property type="project" value="UniProtKB-KW"/>
</dbReference>
<organism evidence="3 4">
    <name type="scientific">Saccharothrix hoggarensis</name>
    <dbReference type="NCBI Taxonomy" id="913853"/>
    <lineage>
        <taxon>Bacteria</taxon>
        <taxon>Bacillati</taxon>
        <taxon>Actinomycetota</taxon>
        <taxon>Actinomycetes</taxon>
        <taxon>Pseudonocardiales</taxon>
        <taxon>Pseudonocardiaceae</taxon>
        <taxon>Saccharothrix</taxon>
    </lineage>
</organism>
<comment type="caution">
    <text evidence="3">The sequence shown here is derived from an EMBL/GenBank/DDBJ whole genome shotgun (WGS) entry which is preliminary data.</text>
</comment>
<dbReference type="InterPro" id="IPR050268">
    <property type="entry name" value="NADH-dep_flavin_reductase"/>
</dbReference>
<feature type="domain" description="Flavin reductase like" evidence="2">
    <location>
        <begin position="26"/>
        <end position="173"/>
    </location>
</feature>
<gene>
    <name evidence="3" type="ORF">ACFQ3T_03690</name>
</gene>
<sequence>MSAHTTPMPSRAAGSAVAPDVLRRVMSRFATGVVVLTVGGEHIRGMTANAFTSVSLSPPLVLCCVAHSAVMHGALTATGAFGVSVMGADQEHVARHFADKRRPDGRAQFESFGWHSGPRTGAPLIGGALAWLECEVSAVHTAGDHSVIVGTVLSGDTAGDGSGLLFYGGAFRRLAPFDALEAG</sequence>
<dbReference type="EC" id="1.-.-.-" evidence="3"/>
<dbReference type="InterPro" id="IPR012349">
    <property type="entry name" value="Split_barrel_FMN-bd"/>
</dbReference>
<dbReference type="SMART" id="SM00903">
    <property type="entry name" value="Flavin_Reduct"/>
    <property type="match status" value="1"/>
</dbReference>
<dbReference type="Pfam" id="PF01613">
    <property type="entry name" value="Flavin_Reduct"/>
    <property type="match status" value="1"/>
</dbReference>
<dbReference type="Gene3D" id="2.30.110.10">
    <property type="entry name" value="Electron Transport, Fmn-binding Protein, Chain A"/>
    <property type="match status" value="1"/>
</dbReference>
<keyword evidence="4" id="KW-1185">Reference proteome</keyword>
<dbReference type="Proteomes" id="UP001597168">
    <property type="component" value="Unassembled WGS sequence"/>
</dbReference>
<proteinExistence type="predicted"/>
<dbReference type="EMBL" id="JBHTLK010000009">
    <property type="protein sequence ID" value="MFD1146218.1"/>
    <property type="molecule type" value="Genomic_DNA"/>
</dbReference>
<protein>
    <submittedName>
        <fullName evidence="3">Flavin reductase family protein</fullName>
        <ecNumber evidence="3">1.-.-.-</ecNumber>
    </submittedName>
</protein>
<reference evidence="4" key="1">
    <citation type="journal article" date="2019" name="Int. J. Syst. Evol. Microbiol.">
        <title>The Global Catalogue of Microorganisms (GCM) 10K type strain sequencing project: providing services to taxonomists for standard genome sequencing and annotation.</title>
        <authorList>
            <consortium name="The Broad Institute Genomics Platform"/>
            <consortium name="The Broad Institute Genome Sequencing Center for Infectious Disease"/>
            <person name="Wu L."/>
            <person name="Ma J."/>
        </authorList>
    </citation>
    <scope>NUCLEOTIDE SEQUENCE [LARGE SCALE GENOMIC DNA]</scope>
    <source>
        <strain evidence="4">CCUG 60214</strain>
    </source>
</reference>
<dbReference type="PANTHER" id="PTHR30466:SF1">
    <property type="entry name" value="FMN REDUCTASE (NADH) RUTF"/>
    <property type="match status" value="1"/>
</dbReference>
<dbReference type="PANTHER" id="PTHR30466">
    <property type="entry name" value="FLAVIN REDUCTASE"/>
    <property type="match status" value="1"/>
</dbReference>